<sequence length="233" mass="26724">MKQSKKFTLSYPELSQRGDRVQTVVKRDASEFVKYGYIETISDTVREKTEQFKNILPDMFWEGQKTLTTNAKDQYRGKLVEILGEITFKAKLALGANSKEYATFRFSGLDRKSDSQLVLYSKHVCKTAEFFKEPLATRNLTEDIINQAIAETKALDSAIDAQAEAIAVREQKSVERLKQGNELYDLILELCEVGKRIWENENEAFYHDYVLYGSSKSSSKTENQEPVITETEE</sequence>
<gene>
    <name evidence="2" type="ORF">DWB62_007905</name>
    <name evidence="1" type="ORF">GNY23_07905</name>
</gene>
<dbReference type="Proteomes" id="UP000285951">
    <property type="component" value="Unassembled WGS sequence"/>
</dbReference>
<proteinExistence type="predicted"/>
<dbReference type="EMBL" id="QTZN02000014">
    <property type="protein sequence ID" value="MVB06940.1"/>
    <property type="molecule type" value="Genomic_DNA"/>
</dbReference>
<protein>
    <submittedName>
        <fullName evidence="1">Uncharacterized protein</fullName>
    </submittedName>
</protein>
<dbReference type="OrthoDB" id="1116693at2"/>
<evidence type="ECO:0000313" key="2">
    <source>
        <dbReference type="EMBL" id="MVB06940.1"/>
    </source>
</evidence>
<reference evidence="1 4" key="2">
    <citation type="submission" date="2019-12" db="EMBL/GenBank/DDBJ databases">
        <title>Draft genome sequence of Labilibaculum sp. strain 44 isolated from deep waters of Black Sea.</title>
        <authorList>
            <person name="Yadav S."/>
            <person name="Villanueva L."/>
        </authorList>
    </citation>
    <scope>NUCLEOTIDE SEQUENCE [LARGE SCALE GENOMIC DNA]</scope>
    <source>
        <strain evidence="1 4">44</strain>
    </source>
</reference>
<evidence type="ECO:0000313" key="3">
    <source>
        <dbReference type="Proteomes" id="UP000285951"/>
    </source>
</evidence>
<evidence type="ECO:0000313" key="4">
    <source>
        <dbReference type="Proteomes" id="UP000462449"/>
    </source>
</evidence>
<dbReference type="EMBL" id="WOTW01000014">
    <property type="protein sequence ID" value="MUP37735.1"/>
    <property type="molecule type" value="Genomic_DNA"/>
</dbReference>
<accession>A0A7M4D506</accession>
<organism evidence="1 4">
    <name type="scientific">Labilibaculum euxinus</name>
    <dbReference type="NCBI Taxonomy" id="2686357"/>
    <lineage>
        <taxon>Bacteria</taxon>
        <taxon>Pseudomonadati</taxon>
        <taxon>Bacteroidota</taxon>
        <taxon>Bacteroidia</taxon>
        <taxon>Marinilabiliales</taxon>
        <taxon>Marinifilaceae</taxon>
        <taxon>Labilibaculum</taxon>
    </lineage>
</organism>
<keyword evidence="3" id="KW-1185">Reference proteome</keyword>
<dbReference type="RefSeq" id="WP_156195474.1">
    <property type="nucleotide sequence ID" value="NZ_QTZN02000014.1"/>
</dbReference>
<dbReference type="AlphaFoldDB" id="A0A7M4D506"/>
<reference evidence="2 3" key="1">
    <citation type="submission" date="2019-11" db="EMBL/GenBank/DDBJ databases">
        <title>Draft genome sequence of Labilibaculum sp. strain SYP isolated from Black Sea.</title>
        <authorList>
            <person name="Yadav S."/>
            <person name="Villanueva L."/>
        </authorList>
    </citation>
    <scope>NUCLEOTIDE SEQUENCE [LARGE SCALE GENOMIC DNA]</scope>
    <source>
        <strain evidence="2 3">44</strain>
    </source>
</reference>
<comment type="caution">
    <text evidence="1">The sequence shown here is derived from an EMBL/GenBank/DDBJ whole genome shotgun (WGS) entry which is preliminary data.</text>
</comment>
<name>A0A7M4D506_9BACT</name>
<evidence type="ECO:0000313" key="1">
    <source>
        <dbReference type="EMBL" id="MUP37735.1"/>
    </source>
</evidence>
<dbReference type="Proteomes" id="UP000462449">
    <property type="component" value="Unassembled WGS sequence"/>
</dbReference>